<dbReference type="Gramene" id="rna-AYBTSS11_LOCUS17258">
    <property type="protein sequence ID" value="CAJ1957543.1"/>
    <property type="gene ID" value="gene-AYBTSS11_LOCUS17258"/>
</dbReference>
<dbReference type="EMBL" id="OY731402">
    <property type="protein sequence ID" value="CAJ1957543.1"/>
    <property type="molecule type" value="Genomic_DNA"/>
</dbReference>
<dbReference type="Proteomes" id="UP001189624">
    <property type="component" value="Chromosome 5"/>
</dbReference>
<accession>A0AA86VLZ5</accession>
<proteinExistence type="predicted"/>
<feature type="region of interest" description="Disordered" evidence="1">
    <location>
        <begin position="72"/>
        <end position="96"/>
    </location>
</feature>
<reference evidence="2" key="1">
    <citation type="submission" date="2023-10" db="EMBL/GenBank/DDBJ databases">
        <authorList>
            <person name="Domelevo Entfellner J.-B."/>
        </authorList>
    </citation>
    <scope>NUCLEOTIDE SEQUENCE</scope>
</reference>
<gene>
    <name evidence="2" type="ORF">AYBTSS11_LOCUS17258</name>
</gene>
<sequence length="114" mass="12771">MDIKRWPQESRQIVQCSPTVVLRATKTLYTSKPTDSSTGAASLVAQLTSSLVMQLWCSVNRIMVVRKPNDNQQNMKCTIKPDDKLGPSKGQDQELPWKAMEGVLKNHCDGIVNR</sequence>
<name>A0AA86VLZ5_9FABA</name>
<dbReference type="AlphaFoldDB" id="A0AA86VLZ5"/>
<organism evidence="2 3">
    <name type="scientific">Sphenostylis stenocarpa</name>
    <dbReference type="NCBI Taxonomy" id="92480"/>
    <lineage>
        <taxon>Eukaryota</taxon>
        <taxon>Viridiplantae</taxon>
        <taxon>Streptophyta</taxon>
        <taxon>Embryophyta</taxon>
        <taxon>Tracheophyta</taxon>
        <taxon>Spermatophyta</taxon>
        <taxon>Magnoliopsida</taxon>
        <taxon>eudicotyledons</taxon>
        <taxon>Gunneridae</taxon>
        <taxon>Pentapetalae</taxon>
        <taxon>rosids</taxon>
        <taxon>fabids</taxon>
        <taxon>Fabales</taxon>
        <taxon>Fabaceae</taxon>
        <taxon>Papilionoideae</taxon>
        <taxon>50 kb inversion clade</taxon>
        <taxon>NPAAA clade</taxon>
        <taxon>indigoferoid/millettioid clade</taxon>
        <taxon>Phaseoleae</taxon>
        <taxon>Sphenostylis</taxon>
    </lineage>
</organism>
<evidence type="ECO:0000313" key="2">
    <source>
        <dbReference type="EMBL" id="CAJ1957543.1"/>
    </source>
</evidence>
<evidence type="ECO:0000313" key="3">
    <source>
        <dbReference type="Proteomes" id="UP001189624"/>
    </source>
</evidence>
<evidence type="ECO:0000256" key="1">
    <source>
        <dbReference type="SAM" id="MobiDB-lite"/>
    </source>
</evidence>
<keyword evidence="3" id="KW-1185">Reference proteome</keyword>
<protein>
    <submittedName>
        <fullName evidence="2">Uncharacterized protein</fullName>
    </submittedName>
</protein>